<dbReference type="Proteomes" id="UP000283523">
    <property type="component" value="Unassembled WGS sequence"/>
</dbReference>
<dbReference type="EMBL" id="QXED01000002">
    <property type="protein sequence ID" value="RIV25395.1"/>
    <property type="molecule type" value="Genomic_DNA"/>
</dbReference>
<name>A0A418MF61_9BACT</name>
<sequence length="100" mass="11789">MILYNVTVNIDAALEQDWLRWMKAEHIPAVMATGLPVSSKVLRLLTELDNGGVTYTVQYFFNTLEDYEIYQNEFSPALQKEHHDRYRDRYVSFRTLLEDA</sequence>
<evidence type="ECO:0000313" key="2">
    <source>
        <dbReference type="Proteomes" id="UP000283523"/>
    </source>
</evidence>
<protein>
    <submittedName>
        <fullName evidence="1">DUF4286 family protein</fullName>
    </submittedName>
</protein>
<comment type="caution">
    <text evidence="1">The sequence shown here is derived from an EMBL/GenBank/DDBJ whole genome shotgun (WGS) entry which is preliminary data.</text>
</comment>
<keyword evidence="2" id="KW-1185">Reference proteome</keyword>
<dbReference type="Pfam" id="PF14114">
    <property type="entry name" value="DUF4286"/>
    <property type="match status" value="1"/>
</dbReference>
<dbReference type="InterPro" id="IPR025563">
    <property type="entry name" value="DUF4286"/>
</dbReference>
<evidence type="ECO:0000313" key="1">
    <source>
        <dbReference type="EMBL" id="RIV25395.1"/>
    </source>
</evidence>
<gene>
    <name evidence="1" type="ORF">DYU11_08840</name>
</gene>
<dbReference type="OrthoDB" id="1121837at2"/>
<organism evidence="1 2">
    <name type="scientific">Fibrisoma montanum</name>
    <dbReference type="NCBI Taxonomy" id="2305895"/>
    <lineage>
        <taxon>Bacteria</taxon>
        <taxon>Pseudomonadati</taxon>
        <taxon>Bacteroidota</taxon>
        <taxon>Cytophagia</taxon>
        <taxon>Cytophagales</taxon>
        <taxon>Spirosomataceae</taxon>
        <taxon>Fibrisoma</taxon>
    </lineage>
</organism>
<dbReference type="RefSeq" id="WP_119667279.1">
    <property type="nucleotide sequence ID" value="NZ_QXED01000002.1"/>
</dbReference>
<dbReference type="AlphaFoldDB" id="A0A418MF61"/>
<proteinExistence type="predicted"/>
<reference evidence="1 2" key="1">
    <citation type="submission" date="2018-08" db="EMBL/GenBank/DDBJ databases">
        <title>Fibrisoma montanum sp. nov., isolated from Danxia mountain soil.</title>
        <authorList>
            <person name="Huang Y."/>
        </authorList>
    </citation>
    <scope>NUCLEOTIDE SEQUENCE [LARGE SCALE GENOMIC DNA]</scope>
    <source>
        <strain evidence="1 2">HYT19</strain>
    </source>
</reference>
<accession>A0A418MF61</accession>